<comment type="caution">
    <text evidence="1">The sequence shown here is derived from an EMBL/GenBank/DDBJ whole genome shotgun (WGS) entry which is preliminary data.</text>
</comment>
<evidence type="ECO:0000313" key="1">
    <source>
        <dbReference type="EMBL" id="KAF9458802.1"/>
    </source>
</evidence>
<sequence>MSSTTGKRRIVVDDLDSGQIQYVWPGWFRDYGSHDNDGTWGPPYQHTLYGTKVNGNLTFKFNGTDINVLGTTALVKTSTERIFDPTWECFIDQISIGRTEPFTLTENNWDLCAQHEMADGQHELVINVSTAGQAFLFDSIRYTPSPGLRWNLWSRTSLSWIGMIPKEYLRNSTSGTYSIDGEASTSFALEGLDPGLAQPENQFNQIFFATPELPAGPHSLSIVYQGGEQYTPLTLDFLYVTNNPNPSNISEVTHNPSHPDTRKVPIGTIVGDDDNMPELIPYETNALGSEISPFPYAPTRPFVSTPNQNHGTLADGSSQWGTVTKRPHPTQPATVTLGPPIINHPVDNEYGALQSAFATE</sequence>
<dbReference type="OrthoDB" id="3063542at2759"/>
<dbReference type="AlphaFoldDB" id="A0A9P5XYA4"/>
<organism evidence="1 2">
    <name type="scientific">Collybia nuda</name>
    <dbReference type="NCBI Taxonomy" id="64659"/>
    <lineage>
        <taxon>Eukaryota</taxon>
        <taxon>Fungi</taxon>
        <taxon>Dikarya</taxon>
        <taxon>Basidiomycota</taxon>
        <taxon>Agaricomycotina</taxon>
        <taxon>Agaricomycetes</taxon>
        <taxon>Agaricomycetidae</taxon>
        <taxon>Agaricales</taxon>
        <taxon>Tricholomatineae</taxon>
        <taxon>Clitocybaceae</taxon>
        <taxon>Collybia</taxon>
    </lineage>
</organism>
<reference evidence="1" key="1">
    <citation type="submission" date="2020-11" db="EMBL/GenBank/DDBJ databases">
        <authorList>
            <consortium name="DOE Joint Genome Institute"/>
            <person name="Ahrendt S."/>
            <person name="Riley R."/>
            <person name="Andreopoulos W."/>
            <person name="Labutti K."/>
            <person name="Pangilinan J."/>
            <person name="Ruiz-Duenas F.J."/>
            <person name="Barrasa J.M."/>
            <person name="Sanchez-Garcia M."/>
            <person name="Camarero S."/>
            <person name="Miyauchi S."/>
            <person name="Serrano A."/>
            <person name="Linde D."/>
            <person name="Babiker R."/>
            <person name="Drula E."/>
            <person name="Ayuso-Fernandez I."/>
            <person name="Pacheco R."/>
            <person name="Padilla G."/>
            <person name="Ferreira P."/>
            <person name="Barriuso J."/>
            <person name="Kellner H."/>
            <person name="Castanera R."/>
            <person name="Alfaro M."/>
            <person name="Ramirez L."/>
            <person name="Pisabarro A.G."/>
            <person name="Kuo A."/>
            <person name="Tritt A."/>
            <person name="Lipzen A."/>
            <person name="He G."/>
            <person name="Yan M."/>
            <person name="Ng V."/>
            <person name="Cullen D."/>
            <person name="Martin F."/>
            <person name="Rosso M.-N."/>
            <person name="Henrissat B."/>
            <person name="Hibbett D."/>
            <person name="Martinez A.T."/>
            <person name="Grigoriev I.V."/>
        </authorList>
    </citation>
    <scope>NUCLEOTIDE SEQUENCE</scope>
    <source>
        <strain evidence="1">CBS 247.69</strain>
    </source>
</reference>
<evidence type="ECO:0000313" key="2">
    <source>
        <dbReference type="Proteomes" id="UP000807353"/>
    </source>
</evidence>
<name>A0A9P5XYA4_9AGAR</name>
<accession>A0A9P5XYA4</accession>
<proteinExistence type="predicted"/>
<dbReference type="Proteomes" id="UP000807353">
    <property type="component" value="Unassembled WGS sequence"/>
</dbReference>
<keyword evidence="2" id="KW-1185">Reference proteome</keyword>
<dbReference type="EMBL" id="MU150330">
    <property type="protein sequence ID" value="KAF9458802.1"/>
    <property type="molecule type" value="Genomic_DNA"/>
</dbReference>
<gene>
    <name evidence="1" type="ORF">BDZ94DRAFT_1312913</name>
</gene>
<protein>
    <submittedName>
        <fullName evidence="1">Uncharacterized protein</fullName>
    </submittedName>
</protein>